<feature type="non-terminal residue" evidence="2">
    <location>
        <position position="74"/>
    </location>
</feature>
<protein>
    <recommendedName>
        <fullName evidence="1">PilZ domain-containing protein</fullName>
    </recommendedName>
</protein>
<dbReference type="AlphaFoldDB" id="A0A3B1DEA6"/>
<name>A0A3B1DEA6_9ZZZZ</name>
<evidence type="ECO:0000313" key="2">
    <source>
        <dbReference type="EMBL" id="VAX41156.1"/>
    </source>
</evidence>
<gene>
    <name evidence="2" type="ORF">MNBD_PLANCTO03-2418</name>
</gene>
<dbReference type="SUPFAM" id="SSF141371">
    <property type="entry name" value="PilZ domain-like"/>
    <property type="match status" value="1"/>
</dbReference>
<dbReference type="Gene3D" id="2.40.10.220">
    <property type="entry name" value="predicted glycosyltransferase like domains"/>
    <property type="match status" value="1"/>
</dbReference>
<reference evidence="2" key="1">
    <citation type="submission" date="2018-06" db="EMBL/GenBank/DDBJ databases">
        <authorList>
            <person name="Zhirakovskaya E."/>
        </authorList>
    </citation>
    <scope>NUCLEOTIDE SEQUENCE</scope>
</reference>
<proteinExistence type="predicted"/>
<dbReference type="GO" id="GO:0035438">
    <property type="term" value="F:cyclic-di-GMP binding"/>
    <property type="evidence" value="ECO:0007669"/>
    <property type="project" value="InterPro"/>
</dbReference>
<sequence>MEELTGKYSDRRAYTRYALRPAYSAMEVKLASDATDSFEGHAYDISRGGVCFELDQHIEPGTPIEMKMTLPEWL</sequence>
<dbReference type="Pfam" id="PF07238">
    <property type="entry name" value="PilZ"/>
    <property type="match status" value="1"/>
</dbReference>
<accession>A0A3B1DEA6</accession>
<organism evidence="2">
    <name type="scientific">hydrothermal vent metagenome</name>
    <dbReference type="NCBI Taxonomy" id="652676"/>
    <lineage>
        <taxon>unclassified sequences</taxon>
        <taxon>metagenomes</taxon>
        <taxon>ecological metagenomes</taxon>
    </lineage>
</organism>
<dbReference type="EMBL" id="UOGK01000498">
    <property type="protein sequence ID" value="VAX41156.1"/>
    <property type="molecule type" value="Genomic_DNA"/>
</dbReference>
<feature type="domain" description="PilZ" evidence="1">
    <location>
        <begin position="10"/>
        <end position="69"/>
    </location>
</feature>
<dbReference type="InterPro" id="IPR009875">
    <property type="entry name" value="PilZ_domain"/>
</dbReference>
<evidence type="ECO:0000259" key="1">
    <source>
        <dbReference type="Pfam" id="PF07238"/>
    </source>
</evidence>